<feature type="coiled-coil region" evidence="1">
    <location>
        <begin position="30"/>
        <end position="71"/>
    </location>
</feature>
<evidence type="ECO:0000313" key="3">
    <source>
        <dbReference type="Proteomes" id="UP001221898"/>
    </source>
</evidence>
<gene>
    <name evidence="2" type="ORF">AAFF_G00186480</name>
</gene>
<sequence>MQERFHDCAKLGKSTISRLKEYGNQIRESLQAEQAMSQQLEEKIKILAQDRAILQSEKIHLEQQVKIMQQDLDSKGLCQAWTAPHSRLQALSTMKQTQK</sequence>
<keyword evidence="1" id="KW-0175">Coiled coil</keyword>
<organism evidence="2 3">
    <name type="scientific">Aldrovandia affinis</name>
    <dbReference type="NCBI Taxonomy" id="143900"/>
    <lineage>
        <taxon>Eukaryota</taxon>
        <taxon>Metazoa</taxon>
        <taxon>Chordata</taxon>
        <taxon>Craniata</taxon>
        <taxon>Vertebrata</taxon>
        <taxon>Euteleostomi</taxon>
        <taxon>Actinopterygii</taxon>
        <taxon>Neopterygii</taxon>
        <taxon>Teleostei</taxon>
        <taxon>Notacanthiformes</taxon>
        <taxon>Halosauridae</taxon>
        <taxon>Aldrovandia</taxon>
    </lineage>
</organism>
<evidence type="ECO:0000313" key="2">
    <source>
        <dbReference type="EMBL" id="KAJ8410691.1"/>
    </source>
</evidence>
<comment type="caution">
    <text evidence="2">The sequence shown here is derived from an EMBL/GenBank/DDBJ whole genome shotgun (WGS) entry which is preliminary data.</text>
</comment>
<dbReference type="EMBL" id="JAINUG010000025">
    <property type="protein sequence ID" value="KAJ8410691.1"/>
    <property type="molecule type" value="Genomic_DNA"/>
</dbReference>
<reference evidence="2" key="1">
    <citation type="journal article" date="2023" name="Science">
        <title>Genome structures resolve the early diversification of teleost fishes.</title>
        <authorList>
            <person name="Parey E."/>
            <person name="Louis A."/>
            <person name="Montfort J."/>
            <person name="Bouchez O."/>
            <person name="Roques C."/>
            <person name="Iampietro C."/>
            <person name="Lluch J."/>
            <person name="Castinel A."/>
            <person name="Donnadieu C."/>
            <person name="Desvignes T."/>
            <person name="Floi Bucao C."/>
            <person name="Jouanno E."/>
            <person name="Wen M."/>
            <person name="Mejri S."/>
            <person name="Dirks R."/>
            <person name="Jansen H."/>
            <person name="Henkel C."/>
            <person name="Chen W.J."/>
            <person name="Zahm M."/>
            <person name="Cabau C."/>
            <person name="Klopp C."/>
            <person name="Thompson A.W."/>
            <person name="Robinson-Rechavi M."/>
            <person name="Braasch I."/>
            <person name="Lecointre G."/>
            <person name="Bobe J."/>
            <person name="Postlethwait J.H."/>
            <person name="Berthelot C."/>
            <person name="Roest Crollius H."/>
            <person name="Guiguen Y."/>
        </authorList>
    </citation>
    <scope>NUCLEOTIDE SEQUENCE</scope>
    <source>
        <strain evidence="2">NC1722</strain>
    </source>
</reference>
<protein>
    <submittedName>
        <fullName evidence="2">Uncharacterized protein</fullName>
    </submittedName>
</protein>
<keyword evidence="3" id="KW-1185">Reference proteome</keyword>
<evidence type="ECO:0000256" key="1">
    <source>
        <dbReference type="SAM" id="Coils"/>
    </source>
</evidence>
<proteinExistence type="predicted"/>
<dbReference type="Proteomes" id="UP001221898">
    <property type="component" value="Unassembled WGS sequence"/>
</dbReference>
<accession>A0AAD7SZQ6</accession>
<name>A0AAD7SZQ6_9TELE</name>
<dbReference type="AlphaFoldDB" id="A0AAD7SZQ6"/>